<name>H8X1F3_CANO9</name>
<feature type="region of interest" description="Disordered" evidence="1">
    <location>
        <begin position="479"/>
        <end position="514"/>
    </location>
</feature>
<dbReference type="KEGG" id="cot:CORT_0B04850"/>
<protein>
    <submittedName>
        <fullName evidence="2">Uncharacterized protein</fullName>
    </submittedName>
</protein>
<dbReference type="GeneID" id="14538496"/>
<feature type="compositionally biased region" description="Polar residues" evidence="1">
    <location>
        <begin position="138"/>
        <end position="159"/>
    </location>
</feature>
<gene>
    <name evidence="2" type="ORF">CORT_0B04850</name>
</gene>
<reference evidence="2 3" key="1">
    <citation type="journal article" date="2012" name="PLoS ONE">
        <title>Sequence and analysis of the genome of the pathogenic yeast Candida orthopsilosis.</title>
        <authorList>
            <person name="Riccombeni A."/>
            <person name="Vidanes G."/>
            <person name="Proux-Wera E."/>
            <person name="Wolfe K.H."/>
            <person name="Butler G."/>
        </authorList>
    </citation>
    <scope>NUCLEOTIDE SEQUENCE [LARGE SCALE GENOMIC DNA]</scope>
    <source>
        <strain evidence="2 3">Co 90-125</strain>
    </source>
</reference>
<feature type="compositionally biased region" description="Polar residues" evidence="1">
    <location>
        <begin position="1"/>
        <end position="16"/>
    </location>
</feature>
<feature type="region of interest" description="Disordered" evidence="1">
    <location>
        <begin position="1"/>
        <end position="168"/>
    </location>
</feature>
<evidence type="ECO:0000256" key="1">
    <source>
        <dbReference type="SAM" id="MobiDB-lite"/>
    </source>
</evidence>
<proteinExistence type="predicted"/>
<accession>H8X1F3</accession>
<dbReference type="EMBL" id="HE681720">
    <property type="protein sequence ID" value="CCG22193.1"/>
    <property type="molecule type" value="Genomic_DNA"/>
</dbReference>
<feature type="compositionally biased region" description="Low complexity" evidence="1">
    <location>
        <begin position="219"/>
        <end position="229"/>
    </location>
</feature>
<dbReference type="RefSeq" id="XP_003867630.1">
    <property type="nucleotide sequence ID" value="XM_003867582.1"/>
</dbReference>
<dbReference type="HOGENOM" id="CLU_470886_0_0_1"/>
<dbReference type="AlphaFoldDB" id="H8X1F3"/>
<evidence type="ECO:0000313" key="3">
    <source>
        <dbReference type="Proteomes" id="UP000005018"/>
    </source>
</evidence>
<feature type="compositionally biased region" description="Basic and acidic residues" evidence="1">
    <location>
        <begin position="120"/>
        <end position="137"/>
    </location>
</feature>
<dbReference type="eggNOG" id="ENOG502S7DH">
    <property type="taxonomic scope" value="Eukaryota"/>
</dbReference>
<dbReference type="OrthoDB" id="4087488at2759"/>
<feature type="compositionally biased region" description="Polar residues" evidence="1">
    <location>
        <begin position="503"/>
        <end position="513"/>
    </location>
</feature>
<organism evidence="2 3">
    <name type="scientific">Candida orthopsilosis (strain 90-125)</name>
    <name type="common">Yeast</name>
    <dbReference type="NCBI Taxonomy" id="1136231"/>
    <lineage>
        <taxon>Eukaryota</taxon>
        <taxon>Fungi</taxon>
        <taxon>Dikarya</taxon>
        <taxon>Ascomycota</taxon>
        <taxon>Saccharomycotina</taxon>
        <taxon>Pichiomycetes</taxon>
        <taxon>Debaryomycetaceae</taxon>
        <taxon>Candida/Lodderomyces clade</taxon>
        <taxon>Candida</taxon>
    </lineage>
</organism>
<sequence length="579" mass="66019">MQSPIIDRSSSNEFPHSSSQQYDDSDSDSDLSLTDYKDHLIQQHQSKMPKLPKSVISVSTLSSPLSEGLEEKHQDAGLSPSGEVDANTGRQSTGSTNVSTTVSPPSANLTGPRGSIRRKPPPDLLDHSQQEHGKNQEARNTSIMEESKNDSLPSTSVQDTKARGSKRFSAGKLNNWGKMVSSLKRSTSMRTFDAPETESHTYRRPPVTDSILQTPTFESPKSSLTTSLPTPITTSEMPFWKYHILRFGKDLYLTTNPGTKYVHCRNGPSFYVEVVVESTQNSDIKSNGEEYTLTFKDPSNLSQDPRQCMVISKKHDQQKDYFSIRTPKNTYLADDGTVERYEDLTMFKTVSFPSTIDKKYFPYDALRKEKPMAFTNYELKDLVNKTWNVGSIARVKTSRFNKIRQSVRNASKEINDRSDQEELKLVDKRNIYFHRNYINNKSDRKEEYNTKNIYDASTDFPLVLSMFRPNENRISKRLVQSMKQQQKSRHQSSVHTAQDDFESNQNDTKTFYNGSDGLYYSHDTHDDNPDENKSGWITIYEDREVFGGIENRGMFDIVLGMTLAVGFDTYLKDHKAAKR</sequence>
<keyword evidence="3" id="KW-1185">Reference proteome</keyword>
<feature type="region of interest" description="Disordered" evidence="1">
    <location>
        <begin position="187"/>
        <end position="229"/>
    </location>
</feature>
<feature type="compositionally biased region" description="Polar residues" evidence="1">
    <location>
        <begin position="56"/>
        <end position="65"/>
    </location>
</feature>
<evidence type="ECO:0000313" key="2">
    <source>
        <dbReference type="EMBL" id="CCG22193.1"/>
    </source>
</evidence>
<feature type="compositionally biased region" description="Low complexity" evidence="1">
    <location>
        <begin position="92"/>
        <end position="106"/>
    </location>
</feature>
<dbReference type="Proteomes" id="UP000005018">
    <property type="component" value="Chromosome 2"/>
</dbReference>